<feature type="compositionally biased region" description="Polar residues" evidence="1">
    <location>
        <begin position="1328"/>
        <end position="1342"/>
    </location>
</feature>
<proteinExistence type="predicted"/>
<accession>A0A8A4TRA5</accession>
<evidence type="ECO:0000256" key="1">
    <source>
        <dbReference type="SAM" id="MobiDB-lite"/>
    </source>
</evidence>
<dbReference type="InterPro" id="IPR028974">
    <property type="entry name" value="TSP_type-3_rpt"/>
</dbReference>
<feature type="region of interest" description="Disordered" evidence="1">
    <location>
        <begin position="109"/>
        <end position="146"/>
    </location>
</feature>
<gene>
    <name evidence="3" type="ORF">J3U87_06365</name>
</gene>
<dbReference type="KEGG" id="scor:J3U87_06365"/>
<name>A0A8A4TRA5_SULCO</name>
<reference evidence="3" key="1">
    <citation type="submission" date="2021-03" db="EMBL/GenBank/DDBJ databases">
        <title>Acanthopleuribacteraceae sp. M133.</title>
        <authorList>
            <person name="Wang G."/>
        </authorList>
    </citation>
    <scope>NUCLEOTIDE SEQUENCE</scope>
    <source>
        <strain evidence="3">M133</strain>
    </source>
</reference>
<organism evidence="3 4">
    <name type="scientific">Sulfidibacter corallicola</name>
    <dbReference type="NCBI Taxonomy" id="2818388"/>
    <lineage>
        <taxon>Bacteria</taxon>
        <taxon>Pseudomonadati</taxon>
        <taxon>Acidobacteriota</taxon>
        <taxon>Holophagae</taxon>
        <taxon>Acanthopleuribacterales</taxon>
        <taxon>Acanthopleuribacteraceae</taxon>
        <taxon>Sulfidibacter</taxon>
    </lineage>
</organism>
<evidence type="ECO:0000313" key="4">
    <source>
        <dbReference type="Proteomes" id="UP000663929"/>
    </source>
</evidence>
<dbReference type="GO" id="GO:0005509">
    <property type="term" value="F:calcium ion binding"/>
    <property type="evidence" value="ECO:0007669"/>
    <property type="project" value="InterPro"/>
</dbReference>
<feature type="signal peptide" evidence="2">
    <location>
        <begin position="1"/>
        <end position="15"/>
    </location>
</feature>
<dbReference type="EMBL" id="CP071793">
    <property type="protein sequence ID" value="QTD52080.1"/>
    <property type="molecule type" value="Genomic_DNA"/>
</dbReference>
<dbReference type="RefSeq" id="WP_237382189.1">
    <property type="nucleotide sequence ID" value="NZ_CP071793.1"/>
</dbReference>
<dbReference type="Gene3D" id="4.10.1080.10">
    <property type="entry name" value="TSP type-3 repeat"/>
    <property type="match status" value="1"/>
</dbReference>
<evidence type="ECO:0000256" key="2">
    <source>
        <dbReference type="SAM" id="SignalP"/>
    </source>
</evidence>
<sequence>MLVMLFCFFSLALMAQVGDDSCTEQTKEYNNGSQFDEDDFLQADGGIIVDNEIHLPLDLTLDTENLLLGIDQPFYVDYLSEGAGANHLFGFFFLDIDTDKDGIPDFFEVGPNDDLDGDGIPNVDDSDDDNDGIPDSSDREPTGVTSMPYTFFRNGEEAYTGGDHSDDYWQFVPNSTISGGDYNGRFEHPGAYIYVDNTRRGGGGPNGVPDVLEYNNNQLPPFVVDRDYDATHVSEGTWLGFLGSFSYEGTPGTTVDDKFHWIGSTIFYIADDDGGGGTTGQYQTYSPYYPAVNDVLSSTNAQPDYYLYGVNSGTHPNVPEILKNDDGTPKTTGAPRNEQYWQFRWYQSNVSGAREMVFFLVVFYPSGPSQVNTYYSKSAFNNDDFNVFNTAPNSPGTNGDAFGGAASLNDWYPRFQHTSDHNLLARRVFGSGTDWGDIATSPTDGSAPVAHNSANQEWVDMWANWQNSRRILQYRSLRDWFSGTSVDANNVINGRYGLDMSQENDSSLIRAINGKMAHLMVGAPQSSRDAWLLGWEDLHGTDGGNDRDYEDVVFYVKREAGGQLQSLNVAQEARDQFEDFSLTQVSFTFEDNFTDGNWNIEGRYVNYFYRLASNDEWIPLLGGKHERTPDVFHPNIGSTTVENGRVTRTVTIQVQDRKQELYWKVEMATDSVDLFQPRVYDAEVSYQTLVHDFFYNAPIIPSAEIRYIPSVETPEFAWEERHRNRGHLYAHKAFDHGQTLTPTVLNQNPEDTPTAQPPQPIQWDAGVSMKADLDSGTTRNIYTYIPSDATAEYSNNLARHDFSRTTVDADIVSAFNLTGEQSNGVWLYNFHDPSAPAQDRDSAALWLQNWIHGYSNPVVSSGNVDSTGPEREWILGGINRPAVDVIRAPGVPPWIFGSGLPSSIKRSYIDFMESQENLSTRVLIGTEWGLLHCIDAGTWVGNRKNPTDQYADGHFRSDNFGTGQEVWAMLPGHLLDDMKHNYAGTSQILGKIDATVHSFIVYDETNTTWRRVAYVVQGYQAGNEEYSGGESRTGNVVLALDLTDPDNPQPMWHRRDLETQDIVTLPSIGWIETGANSRRWVIVYGSGATPVPNQAPSYLVLDAITGEKIDSLSATIGTANSNSVMVGSPALLDVDGNGLHDHLVGATSEGILFVKDLKNGGPVSTRSVTNARFFHTPNVRVANETLQMFVISSDSPFVYDEDEYVNSNFVNSIYGFEFDPSDNSWNGLGSYDLAPRHKVFSRPVLVGSQLVVGTATGDTYSICDYDRNDPGNLLLVDVSRLGAGDELQDSLATSAPVVGAIIVRGSQVEVHMNNMSTEAGNGGVPLSDQASSPWSSQPSGTEPIQMSAATVFGILGWEDTLFNRITIGN</sequence>
<keyword evidence="2" id="KW-0732">Signal</keyword>
<dbReference type="SUPFAM" id="SSF103647">
    <property type="entry name" value="TSP type-3 repeat"/>
    <property type="match status" value="1"/>
</dbReference>
<keyword evidence="4" id="KW-1185">Reference proteome</keyword>
<feature type="chain" id="PRO_5035167440" evidence="2">
    <location>
        <begin position="16"/>
        <end position="1369"/>
    </location>
</feature>
<protein>
    <submittedName>
        <fullName evidence="3">DUF4114 domain-containing protein</fullName>
    </submittedName>
</protein>
<feature type="region of interest" description="Disordered" evidence="1">
    <location>
        <begin position="1316"/>
        <end position="1342"/>
    </location>
</feature>
<evidence type="ECO:0000313" key="3">
    <source>
        <dbReference type="EMBL" id="QTD52080.1"/>
    </source>
</evidence>
<dbReference type="Proteomes" id="UP000663929">
    <property type="component" value="Chromosome"/>
</dbReference>